<evidence type="ECO:0000256" key="10">
    <source>
        <dbReference type="SAM" id="Coils"/>
    </source>
</evidence>
<dbReference type="Pfam" id="PF01496">
    <property type="entry name" value="V_ATPase_I"/>
    <property type="match status" value="1"/>
</dbReference>
<evidence type="ECO:0000256" key="2">
    <source>
        <dbReference type="ARBA" id="ARBA00009904"/>
    </source>
</evidence>
<sequence>MTWRYKRRQEGGCVRGFFRRCRWFLKDVVIADINAAMGSLFRSEEVTLAQLFLQSEAAYATVRELGEVGRVQFRDLNPEVSAFQRKFINEVRRCDEMERRLRFLSTELGKAGNEPRPAGNVEAPDPQKMIDLESKFEALEVELKEINANKETLCRNLLDLIELQHILKKTQVFFQEAEAQSMRPGRERRLRARDAESDKRGLLVDSEPETAGGGGQAKFTFVTGVIAREKVPAFERILWRACRGNVFLRQADIEHPLDDPVTGEQVHKVVFILFFQGDQLRTRVRKICEGFRATLYQCPETSGEREQMTVAVSNRIRDLKSVLHTTEQHSLTQLQEVALDIDSWQTKVRKMKAIYHAMNMFNLDVTQRCLIAECWCPVKDIPEVQAALARGTERSGATVPSILNRMSTSDQPPTFFRTNKFTSGFQAIVDAYGIATYQEVSPVPYTIITFPFLFAVMFGDAGHGLLMAVFAGLLILFEKRLANTDVGGEMFSTIFNGRYIVFFMGLFSIYTGMIYNDVFSKSLNLFGSSWDPGYPYGFGNEGEPPQVYNIEDCLGNEGVEIGDGEDQMSEFPTAAMEYHTPYPFGLDPVWQVSENKLVFTNSYKMKMSVILGVAQMFFGVILSTFNHVHAKSYISLAVEFVPQVLFLLCIFGWLVFLMVAKWVTFYANSSTAPSLLITLINMFLEFTRLPSDYVVEGRDAGENEYSVFGPSVQLATLQAIIQKGLVIAAVSSIPVMLLVKPFYLKFQHKKRANSDEEARQTHIAEQVGGEGGEVIHTGAQNGKVGEKTEGHGEGEDFEFGEVFIHQAIHTIEYCLGTISNTASYLRLWALSLAHAELSEVLWMMVLQMGVSMGAQQPAIGVAALFFLFAFWAVLTVGILLIMEGLSAFLHALRLHWVEFQSKFYIGAGYKFVPFSLDKKAMEGET</sequence>
<reference evidence="11" key="1">
    <citation type="submission" date="2023-03" db="EMBL/GenBank/DDBJ databases">
        <authorList>
            <person name="Steffen K."/>
            <person name="Cardenas P."/>
        </authorList>
    </citation>
    <scope>NUCLEOTIDE SEQUENCE</scope>
</reference>
<dbReference type="AlphaFoldDB" id="A0AA35TAA1"/>
<dbReference type="InterPro" id="IPR002490">
    <property type="entry name" value="V-ATPase_116kDa_su"/>
</dbReference>
<keyword evidence="4 9" id="KW-0812">Transmembrane</keyword>
<gene>
    <name evidence="11" type="ORF">GBAR_LOCUS24579</name>
</gene>
<feature type="transmembrane region" description="Helical" evidence="9">
    <location>
        <begin position="827"/>
        <end position="846"/>
    </location>
</feature>
<keyword evidence="12" id="KW-1185">Reference proteome</keyword>
<dbReference type="Proteomes" id="UP001174909">
    <property type="component" value="Unassembled WGS sequence"/>
</dbReference>
<dbReference type="GO" id="GO:0046961">
    <property type="term" value="F:proton-transporting ATPase activity, rotational mechanism"/>
    <property type="evidence" value="ECO:0007669"/>
    <property type="project" value="InterPro"/>
</dbReference>
<dbReference type="GO" id="GO:0051117">
    <property type="term" value="F:ATPase binding"/>
    <property type="evidence" value="ECO:0007669"/>
    <property type="project" value="TreeGrafter"/>
</dbReference>
<keyword evidence="3 9" id="KW-0813">Transport</keyword>
<dbReference type="PIRSF" id="PIRSF001293">
    <property type="entry name" value="ATP6V0A1"/>
    <property type="match status" value="1"/>
</dbReference>
<accession>A0AA35TAA1</accession>
<feature type="transmembrane region" description="Helical" evidence="9">
    <location>
        <begin position="720"/>
        <end position="743"/>
    </location>
</feature>
<comment type="subcellular location">
    <subcellularLocation>
        <location evidence="1">Membrane</location>
        <topology evidence="1">Multi-pass membrane protein</topology>
    </subcellularLocation>
</comment>
<comment type="function">
    <text evidence="9">Essential component of the vacuolar proton pump (V-ATPase), a multimeric enzyme that catalyzes the translocation of protons across the membranes. Required for assembly and activity of the V-ATPase.</text>
</comment>
<feature type="transmembrane region" description="Helical" evidence="9">
    <location>
        <begin position="665"/>
        <end position="684"/>
    </location>
</feature>
<dbReference type="GO" id="GO:0007035">
    <property type="term" value="P:vacuolar acidification"/>
    <property type="evidence" value="ECO:0007669"/>
    <property type="project" value="TreeGrafter"/>
</dbReference>
<comment type="similarity">
    <text evidence="2 9">Belongs to the V-ATPase 116 kDa subunit family.</text>
</comment>
<feature type="transmembrane region" description="Helical" evidence="9">
    <location>
        <begin position="609"/>
        <end position="628"/>
    </location>
</feature>
<comment type="caution">
    <text evidence="11">The sequence shown here is derived from an EMBL/GenBank/DDBJ whole genome shotgun (WGS) entry which is preliminary data.</text>
</comment>
<dbReference type="InterPro" id="IPR026028">
    <property type="entry name" value="V-type_ATPase_116kDa_su_euka"/>
</dbReference>
<evidence type="ECO:0000256" key="6">
    <source>
        <dbReference type="ARBA" id="ARBA00022989"/>
    </source>
</evidence>
<dbReference type="PANTHER" id="PTHR11629:SF63">
    <property type="entry name" value="V-TYPE PROTON ATPASE SUBUNIT A"/>
    <property type="match status" value="1"/>
</dbReference>
<name>A0AA35TAA1_GEOBA</name>
<proteinExistence type="inferred from homology"/>
<evidence type="ECO:0000256" key="7">
    <source>
        <dbReference type="ARBA" id="ARBA00023065"/>
    </source>
</evidence>
<evidence type="ECO:0000256" key="4">
    <source>
        <dbReference type="ARBA" id="ARBA00022692"/>
    </source>
</evidence>
<protein>
    <recommendedName>
        <fullName evidence="9">V-type proton ATPase subunit a</fullName>
    </recommendedName>
</protein>
<evidence type="ECO:0000313" key="12">
    <source>
        <dbReference type="Proteomes" id="UP001174909"/>
    </source>
</evidence>
<dbReference type="GO" id="GO:0000220">
    <property type="term" value="C:vacuolar proton-transporting V-type ATPase, V0 domain"/>
    <property type="evidence" value="ECO:0007669"/>
    <property type="project" value="InterPro"/>
</dbReference>
<evidence type="ECO:0000256" key="8">
    <source>
        <dbReference type="ARBA" id="ARBA00023136"/>
    </source>
</evidence>
<feature type="transmembrane region" description="Helical" evidence="9">
    <location>
        <begin position="858"/>
        <end position="882"/>
    </location>
</feature>
<feature type="transmembrane region" description="Helical" evidence="9">
    <location>
        <begin position="640"/>
        <end position="658"/>
    </location>
</feature>
<evidence type="ECO:0000256" key="1">
    <source>
        <dbReference type="ARBA" id="ARBA00004141"/>
    </source>
</evidence>
<keyword evidence="6 9" id="KW-1133">Transmembrane helix</keyword>
<evidence type="ECO:0000313" key="11">
    <source>
        <dbReference type="EMBL" id="CAI8044293.1"/>
    </source>
</evidence>
<feature type="coiled-coil region" evidence="10">
    <location>
        <begin position="94"/>
        <end position="156"/>
    </location>
</feature>
<keyword evidence="5 9" id="KW-0375">Hydrogen ion transport</keyword>
<organism evidence="11 12">
    <name type="scientific">Geodia barretti</name>
    <name type="common">Barrett's horny sponge</name>
    <dbReference type="NCBI Taxonomy" id="519541"/>
    <lineage>
        <taxon>Eukaryota</taxon>
        <taxon>Metazoa</taxon>
        <taxon>Porifera</taxon>
        <taxon>Demospongiae</taxon>
        <taxon>Heteroscleromorpha</taxon>
        <taxon>Tetractinellida</taxon>
        <taxon>Astrophorina</taxon>
        <taxon>Geodiidae</taxon>
        <taxon>Geodia</taxon>
    </lineage>
</organism>
<feature type="transmembrane region" description="Helical" evidence="9">
    <location>
        <begin position="497"/>
        <end position="515"/>
    </location>
</feature>
<evidence type="ECO:0000256" key="3">
    <source>
        <dbReference type="ARBA" id="ARBA00022448"/>
    </source>
</evidence>
<keyword evidence="7 9" id="KW-0406">Ion transport</keyword>
<feature type="transmembrane region" description="Helical" evidence="9">
    <location>
        <begin position="452"/>
        <end position="477"/>
    </location>
</feature>
<evidence type="ECO:0000256" key="9">
    <source>
        <dbReference type="RuleBase" id="RU361189"/>
    </source>
</evidence>
<keyword evidence="8 9" id="KW-0472">Membrane</keyword>
<keyword evidence="10" id="KW-0175">Coiled coil</keyword>
<dbReference type="PANTHER" id="PTHR11629">
    <property type="entry name" value="VACUOLAR PROTON ATPASES"/>
    <property type="match status" value="1"/>
</dbReference>
<dbReference type="GO" id="GO:0005886">
    <property type="term" value="C:plasma membrane"/>
    <property type="evidence" value="ECO:0007669"/>
    <property type="project" value="TreeGrafter"/>
</dbReference>
<evidence type="ECO:0000256" key="5">
    <source>
        <dbReference type="ARBA" id="ARBA00022781"/>
    </source>
</evidence>
<dbReference type="EMBL" id="CASHTH010003384">
    <property type="protein sequence ID" value="CAI8044293.1"/>
    <property type="molecule type" value="Genomic_DNA"/>
</dbReference>